<dbReference type="SUPFAM" id="SSF49299">
    <property type="entry name" value="PKD domain"/>
    <property type="match status" value="1"/>
</dbReference>
<dbReference type="SUPFAM" id="SSF50974">
    <property type="entry name" value="Nitrous oxide reductase, N-terminal domain"/>
    <property type="match status" value="1"/>
</dbReference>
<evidence type="ECO:0000256" key="1">
    <source>
        <dbReference type="SAM" id="SignalP"/>
    </source>
</evidence>
<sequence length="199" mass="21221">MMPVIRPVRFLPALVILLAGCSFLPPATPEAPDGPTSGRAAVSYPFTGVTTDPNNYDLAYRFNWGDGRLSDWSPFLPPGEPVTMWQSWPEPGRYQVRVQARNALGLTSCWSPALDVAIGAGGGWPDTVIATIPLGFSADRVRALPGGEFVYASEYGRRRIAVVSVADDAVTAVFDGGIGPVGLCNVGDYVFIADYTPAQ</sequence>
<proteinExistence type="predicted"/>
<dbReference type="Proteomes" id="UP000885672">
    <property type="component" value="Unassembled WGS sequence"/>
</dbReference>
<protein>
    <recommendedName>
        <fullName evidence="3">PKD domain-containing protein</fullName>
    </recommendedName>
</protein>
<keyword evidence="1" id="KW-0732">Signal</keyword>
<dbReference type="EMBL" id="DSBX01000325">
    <property type="protein sequence ID" value="HDR00304.1"/>
    <property type="molecule type" value="Genomic_DNA"/>
</dbReference>
<evidence type="ECO:0000313" key="2">
    <source>
        <dbReference type="EMBL" id="HDR00304.1"/>
    </source>
</evidence>
<dbReference type="AlphaFoldDB" id="A0A7V0T7F1"/>
<dbReference type="Gene3D" id="2.130.10.10">
    <property type="entry name" value="YVTN repeat-like/Quinoprotein amine dehydrogenase"/>
    <property type="match status" value="1"/>
</dbReference>
<name>A0A7V0T7F1_UNCW3</name>
<dbReference type="InterPro" id="IPR015943">
    <property type="entry name" value="WD40/YVTN_repeat-like_dom_sf"/>
</dbReference>
<gene>
    <name evidence="2" type="ORF">ENN51_08495</name>
</gene>
<organism evidence="2">
    <name type="scientific">candidate division WOR-3 bacterium</name>
    <dbReference type="NCBI Taxonomy" id="2052148"/>
    <lineage>
        <taxon>Bacteria</taxon>
        <taxon>Bacteria division WOR-3</taxon>
    </lineage>
</organism>
<dbReference type="InterPro" id="IPR013783">
    <property type="entry name" value="Ig-like_fold"/>
</dbReference>
<feature type="chain" id="PRO_5031343097" description="PKD domain-containing protein" evidence="1">
    <location>
        <begin position="28"/>
        <end position="199"/>
    </location>
</feature>
<dbReference type="Gene3D" id="2.60.40.10">
    <property type="entry name" value="Immunoglobulins"/>
    <property type="match status" value="1"/>
</dbReference>
<dbReference type="InterPro" id="IPR035986">
    <property type="entry name" value="PKD_dom_sf"/>
</dbReference>
<accession>A0A7V0T7F1</accession>
<reference evidence="2" key="1">
    <citation type="journal article" date="2020" name="mSystems">
        <title>Genome- and Community-Level Interaction Insights into Carbon Utilization and Element Cycling Functions of Hydrothermarchaeota in Hydrothermal Sediment.</title>
        <authorList>
            <person name="Zhou Z."/>
            <person name="Liu Y."/>
            <person name="Xu W."/>
            <person name="Pan J."/>
            <person name="Luo Z.H."/>
            <person name="Li M."/>
        </authorList>
    </citation>
    <scope>NUCLEOTIDE SEQUENCE [LARGE SCALE GENOMIC DNA]</scope>
    <source>
        <strain evidence="2">SpSt-1182</strain>
    </source>
</reference>
<comment type="caution">
    <text evidence="2">The sequence shown here is derived from an EMBL/GenBank/DDBJ whole genome shotgun (WGS) entry which is preliminary data.</text>
</comment>
<feature type="signal peptide" evidence="1">
    <location>
        <begin position="1"/>
        <end position="27"/>
    </location>
</feature>
<dbReference type="InterPro" id="IPR011045">
    <property type="entry name" value="N2O_reductase_N"/>
</dbReference>
<evidence type="ECO:0008006" key="3">
    <source>
        <dbReference type="Google" id="ProtNLM"/>
    </source>
</evidence>
<dbReference type="PROSITE" id="PS51257">
    <property type="entry name" value="PROKAR_LIPOPROTEIN"/>
    <property type="match status" value="1"/>
</dbReference>